<proteinExistence type="predicted"/>
<dbReference type="AlphaFoldDB" id="A0ABD0W916"/>
<keyword evidence="2" id="KW-1185">Reference proteome</keyword>
<sequence length="142" mass="16690">MVIVEPEEALTYLQEEVSWRTRIRRRHKPSCPWLRLATSPCQRGSRLCGRFQDDQRRWWCWPGTEACPRPRQAHTGDKQDTTQVQDLCTMPAGFWYPAPIPLGPQYRHQALWGCHLPVASLCHTDGTRRWPSRSCSLEYRKD</sequence>
<evidence type="ECO:0000313" key="2">
    <source>
        <dbReference type="Proteomes" id="UP001557470"/>
    </source>
</evidence>
<reference evidence="1 2" key="1">
    <citation type="submission" date="2024-06" db="EMBL/GenBank/DDBJ databases">
        <authorList>
            <person name="Pan Q."/>
            <person name="Wen M."/>
            <person name="Jouanno E."/>
            <person name="Zahm M."/>
            <person name="Klopp C."/>
            <person name="Cabau C."/>
            <person name="Louis A."/>
            <person name="Berthelot C."/>
            <person name="Parey E."/>
            <person name="Roest Crollius H."/>
            <person name="Montfort J."/>
            <person name="Robinson-Rechavi M."/>
            <person name="Bouchez O."/>
            <person name="Lampietro C."/>
            <person name="Lopez Roques C."/>
            <person name="Donnadieu C."/>
            <person name="Postlethwait J."/>
            <person name="Bobe J."/>
            <person name="Verreycken H."/>
            <person name="Guiguen Y."/>
        </authorList>
    </citation>
    <scope>NUCLEOTIDE SEQUENCE [LARGE SCALE GENOMIC DNA]</scope>
    <source>
        <strain evidence="1">Up_M1</strain>
        <tissue evidence="1">Testis</tissue>
    </source>
</reference>
<gene>
    <name evidence="1" type="ORF">UPYG_G00260810</name>
</gene>
<name>A0ABD0W916_UMBPY</name>
<dbReference type="Proteomes" id="UP001557470">
    <property type="component" value="Unassembled WGS sequence"/>
</dbReference>
<evidence type="ECO:0000313" key="1">
    <source>
        <dbReference type="EMBL" id="KAL0967999.1"/>
    </source>
</evidence>
<dbReference type="EMBL" id="JAGEUA010000008">
    <property type="protein sequence ID" value="KAL0967999.1"/>
    <property type="molecule type" value="Genomic_DNA"/>
</dbReference>
<comment type="caution">
    <text evidence="1">The sequence shown here is derived from an EMBL/GenBank/DDBJ whole genome shotgun (WGS) entry which is preliminary data.</text>
</comment>
<accession>A0ABD0W916</accession>
<organism evidence="1 2">
    <name type="scientific">Umbra pygmaea</name>
    <name type="common">Eastern mudminnow</name>
    <dbReference type="NCBI Taxonomy" id="75934"/>
    <lineage>
        <taxon>Eukaryota</taxon>
        <taxon>Metazoa</taxon>
        <taxon>Chordata</taxon>
        <taxon>Craniata</taxon>
        <taxon>Vertebrata</taxon>
        <taxon>Euteleostomi</taxon>
        <taxon>Actinopterygii</taxon>
        <taxon>Neopterygii</taxon>
        <taxon>Teleostei</taxon>
        <taxon>Protacanthopterygii</taxon>
        <taxon>Esociformes</taxon>
        <taxon>Umbridae</taxon>
        <taxon>Umbra</taxon>
    </lineage>
</organism>
<protein>
    <submittedName>
        <fullName evidence="1">Uncharacterized protein</fullName>
    </submittedName>
</protein>